<dbReference type="AlphaFoldDB" id="A0A1U7NLJ2"/>
<name>A0A1U7NLJ2_9FIRM</name>
<proteinExistence type="predicted"/>
<organism evidence="1 2">
    <name type="scientific">Dubosiella newyorkensis</name>
    <dbReference type="NCBI Taxonomy" id="1862672"/>
    <lineage>
        <taxon>Bacteria</taxon>
        <taxon>Bacillati</taxon>
        <taxon>Bacillota</taxon>
        <taxon>Erysipelotrichia</taxon>
        <taxon>Erysipelotrichales</taxon>
        <taxon>Erysipelotrichaceae</taxon>
        <taxon>Dubosiella</taxon>
    </lineage>
</organism>
<keyword evidence="2" id="KW-1185">Reference proteome</keyword>
<accession>A0A1U7NLJ2</accession>
<protein>
    <submittedName>
        <fullName evidence="1">Uncharacterized protein</fullName>
    </submittedName>
</protein>
<reference evidence="1 2" key="1">
    <citation type="submission" date="2016-11" db="EMBL/GenBank/DDBJ databases">
        <title>Description of two novel members of the family Erysipelotrichaceae: Ileibacterium lipovorans gen. nov., sp. nov. and Dubosiella newyorkensis, gen. nov., sp. nov.</title>
        <authorList>
            <person name="Cox L.M."/>
            <person name="Sohn J."/>
            <person name="Tyrrell K.L."/>
            <person name="Citron D.M."/>
            <person name="Lawson P.A."/>
            <person name="Patel N.B."/>
            <person name="Iizumi T."/>
            <person name="Perez-Perez G.I."/>
            <person name="Goldstein E.J."/>
            <person name="Blaser M.J."/>
        </authorList>
    </citation>
    <scope>NUCLEOTIDE SEQUENCE [LARGE SCALE GENOMIC DNA]</scope>
    <source>
        <strain evidence="1 2">NYU-BL-A4</strain>
    </source>
</reference>
<sequence>MAGLFDFGIAEREIDLKIQAIFEMRFFKEISHENVLRVKHLNIIIIAYKKIIQKKDAQKKSL</sequence>
<dbReference type="Proteomes" id="UP000186705">
    <property type="component" value="Unassembled WGS sequence"/>
</dbReference>
<comment type="caution">
    <text evidence="1">The sequence shown here is derived from an EMBL/GenBank/DDBJ whole genome shotgun (WGS) entry which is preliminary data.</text>
</comment>
<evidence type="ECO:0000313" key="2">
    <source>
        <dbReference type="Proteomes" id="UP000186705"/>
    </source>
</evidence>
<dbReference type="EMBL" id="MPKA01000083">
    <property type="protein sequence ID" value="OLU45601.1"/>
    <property type="molecule type" value="Genomic_DNA"/>
</dbReference>
<evidence type="ECO:0000313" key="1">
    <source>
        <dbReference type="EMBL" id="OLU45601.1"/>
    </source>
</evidence>
<gene>
    <name evidence="1" type="ORF">BO225_08135</name>
</gene>